<dbReference type="EMBL" id="LAZR01001759">
    <property type="protein sequence ID" value="KKN39511.1"/>
    <property type="molecule type" value="Genomic_DNA"/>
</dbReference>
<dbReference type="InterPro" id="IPR009967">
    <property type="entry name" value="Flagellum_FlbT"/>
</dbReference>
<sequence length="139" mass="15985">MALRLTLKPNERVLINGCVVRNADRRQVLVIESHADIIREADLLGQDEQRTPVKEVYFFIQTALLDPATREKLVPIIQKRLGELVPVFHDEMADHIFEAAAHVSTRDLYKAMRTLRPLMSYEEKLFEMIQQKSVATAAE</sequence>
<protein>
    <recommendedName>
        <fullName evidence="3">Flagellum biosynthesis protein FlbT</fullName>
    </recommendedName>
</protein>
<proteinExistence type="predicted"/>
<dbReference type="GO" id="GO:0048027">
    <property type="term" value="F:mRNA 5'-UTR binding"/>
    <property type="evidence" value="ECO:0007669"/>
    <property type="project" value="InterPro"/>
</dbReference>
<comment type="caution">
    <text evidence="2">The sequence shown here is derived from an EMBL/GenBank/DDBJ whole genome shotgun (WGS) entry which is preliminary data.</text>
</comment>
<dbReference type="GO" id="GO:1902209">
    <property type="term" value="P:negative regulation of bacterial-type flagellum assembly"/>
    <property type="evidence" value="ECO:0007669"/>
    <property type="project" value="InterPro"/>
</dbReference>
<evidence type="ECO:0000313" key="2">
    <source>
        <dbReference type="EMBL" id="KKN39511.1"/>
    </source>
</evidence>
<keyword evidence="1" id="KW-0694">RNA-binding</keyword>
<evidence type="ECO:0008006" key="3">
    <source>
        <dbReference type="Google" id="ProtNLM"/>
    </source>
</evidence>
<dbReference type="Pfam" id="PF07378">
    <property type="entry name" value="FlbT"/>
    <property type="match status" value="1"/>
</dbReference>
<accession>A0A0F9SRC0</accession>
<gene>
    <name evidence="2" type="ORF">LCGC14_0742590</name>
</gene>
<evidence type="ECO:0000256" key="1">
    <source>
        <dbReference type="ARBA" id="ARBA00022884"/>
    </source>
</evidence>
<dbReference type="GO" id="GO:0006402">
    <property type="term" value="P:mRNA catabolic process"/>
    <property type="evidence" value="ECO:0007669"/>
    <property type="project" value="InterPro"/>
</dbReference>
<reference evidence="2" key="1">
    <citation type="journal article" date="2015" name="Nature">
        <title>Complex archaea that bridge the gap between prokaryotes and eukaryotes.</title>
        <authorList>
            <person name="Spang A."/>
            <person name="Saw J.H."/>
            <person name="Jorgensen S.L."/>
            <person name="Zaremba-Niedzwiedzka K."/>
            <person name="Martijn J."/>
            <person name="Lind A.E."/>
            <person name="van Eijk R."/>
            <person name="Schleper C."/>
            <person name="Guy L."/>
            <person name="Ettema T.J."/>
        </authorList>
    </citation>
    <scope>NUCLEOTIDE SEQUENCE</scope>
</reference>
<name>A0A0F9SRC0_9ZZZZ</name>
<organism evidence="2">
    <name type="scientific">marine sediment metagenome</name>
    <dbReference type="NCBI Taxonomy" id="412755"/>
    <lineage>
        <taxon>unclassified sequences</taxon>
        <taxon>metagenomes</taxon>
        <taxon>ecological metagenomes</taxon>
    </lineage>
</organism>
<dbReference type="AlphaFoldDB" id="A0A0F9SRC0"/>